<sequence>MSRGGSRDKGKSSGRQGGKARDKSFARGNAPIRKSTTAHKKSNNDEIRLNKYIANSGICSRREADLYIQSGNVWVNGKPVTEMGYKVKLTDEVKFDGRSITPEKKEYILLNKPKGYITSTSLEKSKTVMELVANATRSRIKPVDRLGRNSLGLLLFTNDDQLEKKLTNHRVEYRKIYHVELDRNFKPEDFEKISGGIKLEEGFIRVDEVSFVEGGTKKEIGIQLQSSKNEIVRKIFEHLNYNVLKMDRVVFAGLTKKDLPRGKWRRLTEQEVINLKMI</sequence>
<dbReference type="SUPFAM" id="SSF55120">
    <property type="entry name" value="Pseudouridine synthase"/>
    <property type="match status" value="1"/>
</dbReference>
<dbReference type="AlphaFoldDB" id="A0A4Q7PIV6"/>
<dbReference type="InterPro" id="IPR020103">
    <property type="entry name" value="PsdUridine_synth_cat_dom_sf"/>
</dbReference>
<comment type="similarity">
    <text evidence="1">Belongs to the pseudouridine synthase RsuA family.</text>
</comment>
<dbReference type="Proteomes" id="UP000292262">
    <property type="component" value="Unassembled WGS sequence"/>
</dbReference>
<dbReference type="Gene3D" id="3.30.70.1560">
    <property type="entry name" value="Alpha-L RNA-binding motif"/>
    <property type="match status" value="1"/>
</dbReference>
<dbReference type="OrthoDB" id="9807213at2"/>
<dbReference type="InterPro" id="IPR020094">
    <property type="entry name" value="TruA/RsuA/RluB/E/F_N"/>
</dbReference>
<dbReference type="GO" id="GO:0120159">
    <property type="term" value="F:rRNA pseudouridine synthase activity"/>
    <property type="evidence" value="ECO:0007669"/>
    <property type="project" value="UniProtKB-ARBA"/>
</dbReference>
<feature type="compositionally biased region" description="Basic and acidic residues" evidence="4">
    <location>
        <begin position="1"/>
        <end position="11"/>
    </location>
</feature>
<dbReference type="GO" id="GO:0000455">
    <property type="term" value="P:enzyme-directed rRNA pseudouridine synthesis"/>
    <property type="evidence" value="ECO:0007669"/>
    <property type="project" value="UniProtKB-ARBA"/>
</dbReference>
<keyword evidence="7" id="KW-1185">Reference proteome</keyword>
<name>A0A4Q7PIV6_9FLAO</name>
<dbReference type="EMBL" id="SGXE01000001">
    <property type="protein sequence ID" value="RZS99760.1"/>
    <property type="molecule type" value="Genomic_DNA"/>
</dbReference>
<dbReference type="SMART" id="SM00363">
    <property type="entry name" value="S4"/>
    <property type="match status" value="1"/>
</dbReference>
<dbReference type="PANTHER" id="PTHR47683">
    <property type="entry name" value="PSEUDOURIDINE SYNTHASE FAMILY PROTEIN-RELATED"/>
    <property type="match status" value="1"/>
</dbReference>
<dbReference type="Pfam" id="PF00849">
    <property type="entry name" value="PseudoU_synth_2"/>
    <property type="match status" value="1"/>
</dbReference>
<dbReference type="InterPro" id="IPR042092">
    <property type="entry name" value="PsdUridine_s_RsuA/RluB/E/F_cat"/>
</dbReference>
<dbReference type="RefSeq" id="WP_130285579.1">
    <property type="nucleotide sequence ID" value="NZ_SGXE01000001.1"/>
</dbReference>
<evidence type="ECO:0000256" key="4">
    <source>
        <dbReference type="SAM" id="MobiDB-lite"/>
    </source>
</evidence>
<comment type="caution">
    <text evidence="6">The sequence shown here is derived from an EMBL/GenBank/DDBJ whole genome shotgun (WGS) entry which is preliminary data.</text>
</comment>
<dbReference type="PANTHER" id="PTHR47683:SF2">
    <property type="entry name" value="RNA-BINDING S4 DOMAIN-CONTAINING PROTEIN"/>
    <property type="match status" value="1"/>
</dbReference>
<dbReference type="FunFam" id="3.10.290.10:FF:000003">
    <property type="entry name" value="Pseudouridine synthase"/>
    <property type="match status" value="1"/>
</dbReference>
<keyword evidence="2" id="KW-0413">Isomerase</keyword>
<keyword evidence="3" id="KW-0694">RNA-binding</keyword>
<dbReference type="InterPro" id="IPR002942">
    <property type="entry name" value="S4_RNA-bd"/>
</dbReference>
<evidence type="ECO:0000259" key="5">
    <source>
        <dbReference type="SMART" id="SM00363"/>
    </source>
</evidence>
<dbReference type="GO" id="GO:0003723">
    <property type="term" value="F:RNA binding"/>
    <property type="evidence" value="ECO:0007669"/>
    <property type="project" value="UniProtKB-KW"/>
</dbReference>
<dbReference type="Gene3D" id="3.10.290.10">
    <property type="entry name" value="RNA-binding S4 domain"/>
    <property type="match status" value="1"/>
</dbReference>
<dbReference type="PROSITE" id="PS50889">
    <property type="entry name" value="S4"/>
    <property type="match status" value="1"/>
</dbReference>
<protein>
    <submittedName>
        <fullName evidence="6">23S rRNA pseudouridine2605 synthase</fullName>
    </submittedName>
</protein>
<accession>A0A4Q7PIV6</accession>
<evidence type="ECO:0000313" key="7">
    <source>
        <dbReference type="Proteomes" id="UP000292262"/>
    </source>
</evidence>
<organism evidence="6 7">
    <name type="scientific">Aquimarina brevivitae</name>
    <dbReference type="NCBI Taxonomy" id="323412"/>
    <lineage>
        <taxon>Bacteria</taxon>
        <taxon>Pseudomonadati</taxon>
        <taxon>Bacteroidota</taxon>
        <taxon>Flavobacteriia</taxon>
        <taxon>Flavobacteriales</taxon>
        <taxon>Flavobacteriaceae</taxon>
        <taxon>Aquimarina</taxon>
    </lineage>
</organism>
<evidence type="ECO:0000256" key="1">
    <source>
        <dbReference type="ARBA" id="ARBA00008348"/>
    </source>
</evidence>
<proteinExistence type="inferred from homology"/>
<dbReference type="CDD" id="cd00165">
    <property type="entry name" value="S4"/>
    <property type="match status" value="1"/>
</dbReference>
<dbReference type="Pfam" id="PF01479">
    <property type="entry name" value="S4"/>
    <property type="match status" value="1"/>
</dbReference>
<feature type="domain" description="RNA-binding S4" evidence="5">
    <location>
        <begin position="47"/>
        <end position="106"/>
    </location>
</feature>
<dbReference type="InterPro" id="IPR036986">
    <property type="entry name" value="S4_RNA-bd_sf"/>
</dbReference>
<evidence type="ECO:0000256" key="3">
    <source>
        <dbReference type="PROSITE-ProRule" id="PRU00182"/>
    </source>
</evidence>
<evidence type="ECO:0000313" key="6">
    <source>
        <dbReference type="EMBL" id="RZS99760.1"/>
    </source>
</evidence>
<dbReference type="Gene3D" id="3.30.70.580">
    <property type="entry name" value="Pseudouridine synthase I, catalytic domain, N-terminal subdomain"/>
    <property type="match status" value="1"/>
</dbReference>
<dbReference type="InterPro" id="IPR050343">
    <property type="entry name" value="RsuA_PseudoU_synthase"/>
</dbReference>
<evidence type="ECO:0000256" key="2">
    <source>
        <dbReference type="ARBA" id="ARBA00023235"/>
    </source>
</evidence>
<reference evidence="6 7" key="1">
    <citation type="submission" date="2019-02" db="EMBL/GenBank/DDBJ databases">
        <title>Genomic Encyclopedia of Type Strains, Phase IV (KMG-IV): sequencing the most valuable type-strain genomes for metagenomic binning, comparative biology and taxonomic classification.</title>
        <authorList>
            <person name="Goeker M."/>
        </authorList>
    </citation>
    <scope>NUCLEOTIDE SEQUENCE [LARGE SCALE GENOMIC DNA]</scope>
    <source>
        <strain evidence="6 7">DSM 17196</strain>
    </source>
</reference>
<dbReference type="InterPro" id="IPR006145">
    <property type="entry name" value="PsdUridine_synth_RsuA/RluA"/>
</dbReference>
<feature type="region of interest" description="Disordered" evidence="4">
    <location>
        <begin position="1"/>
        <end position="43"/>
    </location>
</feature>
<gene>
    <name evidence="6" type="ORF">EV197_0986</name>
</gene>
<dbReference type="SUPFAM" id="SSF55174">
    <property type="entry name" value="Alpha-L RNA-binding motif"/>
    <property type="match status" value="1"/>
</dbReference>